<dbReference type="RefSeq" id="WP_088008925.1">
    <property type="nucleotide sequence ID" value="NZ_FMBI01000037.1"/>
</dbReference>
<protein>
    <submittedName>
        <fullName evidence="1">Uncharacterized protein</fullName>
    </submittedName>
</protein>
<name>A0A1C4FGD1_BACTU</name>
<evidence type="ECO:0000313" key="1">
    <source>
        <dbReference type="EMBL" id="SCC54695.1"/>
    </source>
</evidence>
<dbReference type="Proteomes" id="UP000195991">
    <property type="component" value="Unassembled WGS sequence"/>
</dbReference>
<accession>A0A1C4FGD1</accession>
<evidence type="ECO:0000313" key="2">
    <source>
        <dbReference type="Proteomes" id="UP000195991"/>
    </source>
</evidence>
<reference evidence="1 2" key="1">
    <citation type="submission" date="2016-08" db="EMBL/GenBank/DDBJ databases">
        <authorList>
            <person name="Seilhamer J.J."/>
        </authorList>
    </citation>
    <scope>NUCLEOTIDE SEQUENCE [LARGE SCALE GENOMIC DNA]</scope>
    <source>
        <strain evidence="1 2">IEBC_T61001</strain>
    </source>
</reference>
<gene>
    <name evidence="1" type="ORF">BTT61001_04278</name>
</gene>
<proteinExistence type="predicted"/>
<dbReference type="EMBL" id="FMBI01000037">
    <property type="protein sequence ID" value="SCC54695.1"/>
    <property type="molecule type" value="Genomic_DNA"/>
</dbReference>
<sequence>MDKQERIQIVNKIISEIANRGRKLFSYAEENRTAYFASTEGQRIYYIDRYTEAKIPFFKYSRKLPERYYTRFCEGDSLLGLVLEFKDFIFGKEIEKSYLKWTYEYWGYPEEDMKAIVKLAKELGYLKGE</sequence>
<organism evidence="1 2">
    <name type="scientific">Bacillus thuringiensis</name>
    <dbReference type="NCBI Taxonomy" id="1428"/>
    <lineage>
        <taxon>Bacteria</taxon>
        <taxon>Bacillati</taxon>
        <taxon>Bacillota</taxon>
        <taxon>Bacilli</taxon>
        <taxon>Bacillales</taxon>
        <taxon>Bacillaceae</taxon>
        <taxon>Bacillus</taxon>
        <taxon>Bacillus cereus group</taxon>
    </lineage>
</organism>
<dbReference type="AlphaFoldDB" id="A0A1C4FGD1"/>